<comment type="caution">
    <text evidence="1">The sequence shown here is derived from an EMBL/GenBank/DDBJ whole genome shotgun (WGS) entry which is preliminary data.</text>
</comment>
<dbReference type="EMBL" id="MGGB01000042">
    <property type="protein sequence ID" value="OGM18675.1"/>
    <property type="molecule type" value="Genomic_DNA"/>
</dbReference>
<evidence type="ECO:0000313" key="2">
    <source>
        <dbReference type="Proteomes" id="UP000178446"/>
    </source>
</evidence>
<dbReference type="AlphaFoldDB" id="A0A1F7XWL8"/>
<gene>
    <name evidence="1" type="ORF">A2685_00290</name>
</gene>
<accession>A0A1F7XWL8</accession>
<evidence type="ECO:0000313" key="1">
    <source>
        <dbReference type="EMBL" id="OGM18675.1"/>
    </source>
</evidence>
<proteinExistence type="predicted"/>
<sequence length="85" mass="9755">MEVKGGSRWWNELLGISPELTQGELDLKSSSPENWLAAQEHQDARRLIEIGIRNNDPEALNIGRARLRMLTGRETPDDLELFRKD</sequence>
<dbReference type="Proteomes" id="UP000178446">
    <property type="component" value="Unassembled WGS sequence"/>
</dbReference>
<name>A0A1F7XWL8_9BACT</name>
<reference evidence="1 2" key="1">
    <citation type="journal article" date="2016" name="Nat. Commun.">
        <title>Thousands of microbial genomes shed light on interconnected biogeochemical processes in an aquifer system.</title>
        <authorList>
            <person name="Anantharaman K."/>
            <person name="Brown C.T."/>
            <person name="Hug L.A."/>
            <person name="Sharon I."/>
            <person name="Castelle C.J."/>
            <person name="Probst A.J."/>
            <person name="Thomas B.C."/>
            <person name="Singh A."/>
            <person name="Wilkins M.J."/>
            <person name="Karaoz U."/>
            <person name="Brodie E.L."/>
            <person name="Williams K.H."/>
            <person name="Hubbard S.S."/>
            <person name="Banfield J.F."/>
        </authorList>
    </citation>
    <scope>NUCLEOTIDE SEQUENCE [LARGE SCALE GENOMIC DNA]</scope>
</reference>
<organism evidence="1 2">
    <name type="scientific">Candidatus Woesebacteria bacterium RIFCSPHIGHO2_01_FULL_37_10</name>
    <dbReference type="NCBI Taxonomy" id="1802489"/>
    <lineage>
        <taxon>Bacteria</taxon>
        <taxon>Candidatus Woeseibacteriota</taxon>
    </lineage>
</organism>
<protein>
    <submittedName>
        <fullName evidence="1">Uncharacterized protein</fullName>
    </submittedName>
</protein>